<evidence type="ECO:0000313" key="7">
    <source>
        <dbReference type="Proteomes" id="UP001205105"/>
    </source>
</evidence>
<organism evidence="6 7">
    <name type="scientific">Chlorella ohadii</name>
    <dbReference type="NCBI Taxonomy" id="2649997"/>
    <lineage>
        <taxon>Eukaryota</taxon>
        <taxon>Viridiplantae</taxon>
        <taxon>Chlorophyta</taxon>
        <taxon>core chlorophytes</taxon>
        <taxon>Trebouxiophyceae</taxon>
        <taxon>Chlorellales</taxon>
        <taxon>Chlorellaceae</taxon>
        <taxon>Chlorella clade</taxon>
        <taxon>Chlorella</taxon>
    </lineage>
</organism>
<comment type="caution">
    <text evidence="6">The sequence shown here is derived from an EMBL/GenBank/DDBJ whole genome shotgun (WGS) entry which is preliminary data.</text>
</comment>
<dbReference type="Proteomes" id="UP001205105">
    <property type="component" value="Unassembled WGS sequence"/>
</dbReference>
<name>A0AAD5GZW1_9CHLO</name>
<dbReference type="PANTHER" id="PTHR47366">
    <property type="entry name" value="TWO-ON-TWO HEMOGLOBIN-3"/>
    <property type="match status" value="1"/>
</dbReference>
<dbReference type="GO" id="GO:0005344">
    <property type="term" value="F:oxygen carrier activity"/>
    <property type="evidence" value="ECO:0007669"/>
    <property type="project" value="UniProtKB-KW"/>
</dbReference>
<gene>
    <name evidence="6" type="ORF">COHA_007552</name>
</gene>
<evidence type="ECO:0000256" key="2">
    <source>
        <dbReference type="ARBA" id="ARBA00022617"/>
    </source>
</evidence>
<dbReference type="AlphaFoldDB" id="A0AAD5GZW1"/>
<dbReference type="InterPro" id="IPR044203">
    <property type="entry name" value="GlbO/GLB3-like"/>
</dbReference>
<accession>A0AAD5GZW1</accession>
<reference evidence="6" key="1">
    <citation type="submission" date="2020-11" db="EMBL/GenBank/DDBJ databases">
        <title>Chlorella ohadii genome sequencing and assembly.</title>
        <authorList>
            <person name="Murik O."/>
            <person name="Treves H."/>
            <person name="Kedem I."/>
            <person name="Shotland Y."/>
            <person name="Kaplan A."/>
        </authorList>
    </citation>
    <scope>NUCLEOTIDE SEQUENCE</scope>
    <source>
        <strain evidence="6">1</strain>
    </source>
</reference>
<dbReference type="InterPro" id="IPR001486">
    <property type="entry name" value="Hemoglobin_trunc"/>
</dbReference>
<keyword evidence="2" id="KW-0349">Heme</keyword>
<evidence type="ECO:0000256" key="5">
    <source>
        <dbReference type="ARBA" id="ARBA00023004"/>
    </source>
</evidence>
<keyword evidence="7" id="KW-1185">Reference proteome</keyword>
<evidence type="ECO:0000256" key="3">
    <source>
        <dbReference type="ARBA" id="ARBA00022621"/>
    </source>
</evidence>
<keyword evidence="1" id="KW-0813">Transport</keyword>
<evidence type="ECO:0000256" key="1">
    <source>
        <dbReference type="ARBA" id="ARBA00022448"/>
    </source>
</evidence>
<dbReference type="Gene3D" id="1.10.490.10">
    <property type="entry name" value="Globins"/>
    <property type="match status" value="1"/>
</dbReference>
<evidence type="ECO:0000313" key="6">
    <source>
        <dbReference type="EMBL" id="KAI7838759.1"/>
    </source>
</evidence>
<sequence>MKYSLLLLPPPPAECHVDCAGTSYQLKCDLDTDLIGDDSIKCEFGRGGLGGLVDNAQEFDCVVDNSKPVPNQCDWKSLKQKLPGCAWEPVRRILALPAPTKLHISLAVLQLSPPELAAQRAGISLEEAFSIDQARHPALPRRHAPFECTQRTADRYMHHMGAALAAVPELTEDDRRKLHNYFLHTCHFLAVAQEMRESMQAQAQQAQQAQQAAGGQQGAA</sequence>
<dbReference type="InterPro" id="IPR012292">
    <property type="entry name" value="Globin/Proto"/>
</dbReference>
<keyword evidence="4" id="KW-0479">Metal-binding</keyword>
<dbReference type="PANTHER" id="PTHR47366:SF1">
    <property type="entry name" value="TWO-ON-TWO HEMOGLOBIN-3"/>
    <property type="match status" value="1"/>
</dbReference>
<dbReference type="Pfam" id="PF01152">
    <property type="entry name" value="Bac_globin"/>
    <property type="match status" value="1"/>
</dbReference>
<evidence type="ECO:0000256" key="4">
    <source>
        <dbReference type="ARBA" id="ARBA00022723"/>
    </source>
</evidence>
<dbReference type="EMBL" id="JADXDR010000119">
    <property type="protein sequence ID" value="KAI7838759.1"/>
    <property type="molecule type" value="Genomic_DNA"/>
</dbReference>
<proteinExistence type="predicted"/>
<keyword evidence="5" id="KW-0408">Iron</keyword>
<dbReference type="GO" id="GO:0019825">
    <property type="term" value="F:oxygen binding"/>
    <property type="evidence" value="ECO:0007669"/>
    <property type="project" value="InterPro"/>
</dbReference>
<keyword evidence="3" id="KW-0561">Oxygen transport</keyword>
<dbReference type="GO" id="GO:0046872">
    <property type="term" value="F:metal ion binding"/>
    <property type="evidence" value="ECO:0007669"/>
    <property type="project" value="UniProtKB-KW"/>
</dbReference>
<protein>
    <submittedName>
        <fullName evidence="6">Uncharacterized protein</fullName>
    </submittedName>
</protein>
<dbReference type="GO" id="GO:0020037">
    <property type="term" value="F:heme binding"/>
    <property type="evidence" value="ECO:0007669"/>
    <property type="project" value="InterPro"/>
</dbReference>